<dbReference type="GO" id="GO:0005840">
    <property type="term" value="C:ribosome"/>
    <property type="evidence" value="ECO:0007669"/>
    <property type="project" value="UniProtKB-KW"/>
</dbReference>
<gene>
    <name evidence="5 8" type="primary">rplX</name>
    <name evidence="8" type="ORF">FAK_35980</name>
</gene>
<evidence type="ECO:0000313" key="9">
    <source>
        <dbReference type="Proteomes" id="UP001366166"/>
    </source>
</evidence>
<feature type="domain" description="KOW" evidence="7">
    <location>
        <begin position="6"/>
        <end position="33"/>
    </location>
</feature>
<dbReference type="GO" id="GO:0003735">
    <property type="term" value="F:structural constituent of ribosome"/>
    <property type="evidence" value="ECO:0007669"/>
    <property type="project" value="InterPro"/>
</dbReference>
<comment type="function">
    <text evidence="5">One of two assembly initiator proteins, it binds directly to the 5'-end of the 23S rRNA, where it nucleates assembly of the 50S subunit.</text>
</comment>
<evidence type="ECO:0000259" key="7">
    <source>
        <dbReference type="SMART" id="SM00739"/>
    </source>
</evidence>
<dbReference type="PROSITE" id="PS01108">
    <property type="entry name" value="RIBOSOMAL_L24"/>
    <property type="match status" value="1"/>
</dbReference>
<comment type="function">
    <text evidence="5">One of the proteins that surrounds the polypeptide exit tunnel on the outside of the subunit.</text>
</comment>
<dbReference type="GO" id="GO:0019843">
    <property type="term" value="F:rRNA binding"/>
    <property type="evidence" value="ECO:0007669"/>
    <property type="project" value="UniProtKB-UniRule"/>
</dbReference>
<dbReference type="HAMAP" id="MF_01326_B">
    <property type="entry name" value="Ribosomal_uL24_B"/>
    <property type="match status" value="1"/>
</dbReference>
<keyword evidence="5" id="KW-0694">RNA-binding</keyword>
<dbReference type="AlphaFoldDB" id="A0AAU9F3N4"/>
<protein>
    <recommendedName>
        <fullName evidence="4 5">Large ribosomal subunit protein uL24</fullName>
    </recommendedName>
</protein>
<reference evidence="9" key="1">
    <citation type="journal article" date="2023" name="Arch. Microbiol.">
        <title>Desulfoferula mesophilus gen. nov. sp. nov., a mesophilic sulfate-reducing bacterium isolated from a brackish lake sediment.</title>
        <authorList>
            <person name="Watanabe T."/>
            <person name="Yabe T."/>
            <person name="Tsuji J.M."/>
            <person name="Fukui M."/>
        </authorList>
    </citation>
    <scope>NUCLEOTIDE SEQUENCE [LARGE SCALE GENOMIC DNA]</scope>
    <source>
        <strain evidence="9">12FAK</strain>
    </source>
</reference>
<dbReference type="InterPro" id="IPR005825">
    <property type="entry name" value="Ribosomal_uL24_CS"/>
</dbReference>
<dbReference type="NCBIfam" id="TIGR01079">
    <property type="entry name" value="rplX_bact"/>
    <property type="match status" value="1"/>
</dbReference>
<dbReference type="InterPro" id="IPR008991">
    <property type="entry name" value="Translation_prot_SH3-like_sf"/>
</dbReference>
<keyword evidence="9" id="KW-1185">Reference proteome</keyword>
<dbReference type="CDD" id="cd06089">
    <property type="entry name" value="KOW_RPL26"/>
    <property type="match status" value="1"/>
</dbReference>
<keyword evidence="3 5" id="KW-0687">Ribonucleoprotein</keyword>
<dbReference type="Pfam" id="PF00467">
    <property type="entry name" value="KOW"/>
    <property type="match status" value="1"/>
</dbReference>
<organism evidence="8 9">
    <name type="scientific">Desulfoferula mesophila</name>
    <dbReference type="NCBI Taxonomy" id="3058419"/>
    <lineage>
        <taxon>Bacteria</taxon>
        <taxon>Pseudomonadati</taxon>
        <taxon>Thermodesulfobacteriota</taxon>
        <taxon>Desulfarculia</taxon>
        <taxon>Desulfarculales</taxon>
        <taxon>Desulfarculaceae</taxon>
        <taxon>Desulfoferula</taxon>
    </lineage>
</organism>
<evidence type="ECO:0000256" key="6">
    <source>
        <dbReference type="RuleBase" id="RU003477"/>
    </source>
</evidence>
<dbReference type="GO" id="GO:1990904">
    <property type="term" value="C:ribonucleoprotein complex"/>
    <property type="evidence" value="ECO:0007669"/>
    <property type="project" value="UniProtKB-KW"/>
</dbReference>
<dbReference type="SUPFAM" id="SSF50104">
    <property type="entry name" value="Translation proteins SH3-like domain"/>
    <property type="match status" value="1"/>
</dbReference>
<dbReference type="Proteomes" id="UP001366166">
    <property type="component" value="Chromosome"/>
</dbReference>
<evidence type="ECO:0000256" key="5">
    <source>
        <dbReference type="HAMAP-Rule" id="MF_01326"/>
    </source>
</evidence>
<dbReference type="PANTHER" id="PTHR12903">
    <property type="entry name" value="MITOCHONDRIAL RIBOSOMAL PROTEIN L24"/>
    <property type="match status" value="1"/>
</dbReference>
<dbReference type="InterPro" id="IPR057264">
    <property type="entry name" value="Ribosomal_uL24_C"/>
</dbReference>
<dbReference type="InterPro" id="IPR005824">
    <property type="entry name" value="KOW"/>
</dbReference>
<dbReference type="RefSeq" id="WP_338602488.1">
    <property type="nucleotide sequence ID" value="NZ_AP028679.1"/>
</dbReference>
<accession>A0AAU9F3N4</accession>
<keyword evidence="2 5" id="KW-0689">Ribosomal protein</keyword>
<comment type="subunit">
    <text evidence="5">Part of the 50S ribosomal subunit.</text>
</comment>
<evidence type="ECO:0000313" key="8">
    <source>
        <dbReference type="EMBL" id="BEQ16532.1"/>
    </source>
</evidence>
<dbReference type="GO" id="GO:0006412">
    <property type="term" value="P:translation"/>
    <property type="evidence" value="ECO:0007669"/>
    <property type="project" value="UniProtKB-UniRule"/>
</dbReference>
<dbReference type="InterPro" id="IPR014722">
    <property type="entry name" value="Rib_uL2_dom2"/>
</dbReference>
<keyword evidence="5" id="KW-0699">rRNA-binding</keyword>
<evidence type="ECO:0000256" key="4">
    <source>
        <dbReference type="ARBA" id="ARBA00035206"/>
    </source>
</evidence>
<dbReference type="InterPro" id="IPR041988">
    <property type="entry name" value="Ribosomal_uL24_KOW"/>
</dbReference>
<dbReference type="Pfam" id="PF17136">
    <property type="entry name" value="ribosomal_L24"/>
    <property type="match status" value="1"/>
</dbReference>
<sequence>MKQKFSVKKDDKVLVIAGREKGKVGKVLKVIPDKDRAVVEKVNMIKRHTRPGQSSQGGILEREAPLDLSNLALLCPKCNQPVRGGRKELENGKSARFCRKCGEFMDN</sequence>
<dbReference type="SMART" id="SM00739">
    <property type="entry name" value="KOW"/>
    <property type="match status" value="1"/>
</dbReference>
<dbReference type="Gene3D" id="2.30.30.30">
    <property type="match status" value="1"/>
</dbReference>
<evidence type="ECO:0000256" key="3">
    <source>
        <dbReference type="ARBA" id="ARBA00023274"/>
    </source>
</evidence>
<name>A0AAU9F3N4_9BACT</name>
<evidence type="ECO:0000256" key="2">
    <source>
        <dbReference type="ARBA" id="ARBA00022980"/>
    </source>
</evidence>
<dbReference type="EMBL" id="AP028679">
    <property type="protein sequence ID" value="BEQ16532.1"/>
    <property type="molecule type" value="Genomic_DNA"/>
</dbReference>
<dbReference type="InterPro" id="IPR003256">
    <property type="entry name" value="Ribosomal_uL24"/>
</dbReference>
<comment type="similarity">
    <text evidence="1 5 6">Belongs to the universal ribosomal protein uL24 family.</text>
</comment>
<dbReference type="KEGG" id="dmp:FAK_35980"/>
<evidence type="ECO:0000256" key="1">
    <source>
        <dbReference type="ARBA" id="ARBA00010618"/>
    </source>
</evidence>
<proteinExistence type="inferred from homology"/>